<evidence type="ECO:0000313" key="1">
    <source>
        <dbReference type="EMBL" id="SDH73063.1"/>
    </source>
</evidence>
<proteinExistence type="predicted"/>
<organism evidence="1 2">
    <name type="scientific">Myroides phaeus</name>
    <dbReference type="NCBI Taxonomy" id="702745"/>
    <lineage>
        <taxon>Bacteria</taxon>
        <taxon>Pseudomonadati</taxon>
        <taxon>Bacteroidota</taxon>
        <taxon>Flavobacteriia</taxon>
        <taxon>Flavobacteriales</taxon>
        <taxon>Flavobacteriaceae</taxon>
        <taxon>Myroides</taxon>
    </lineage>
</organism>
<sequence length="80" mass="9614">MDIQTRKLEFIKEFLKVHNEELINRLENLLYAEPISYDDTIEEVMSIQELKERVEKSLSDSKNNRLTSNEDLLSEIEQWK</sequence>
<gene>
    <name evidence="1" type="ORF">SAMN05421818_11264</name>
</gene>
<protein>
    <recommendedName>
        <fullName evidence="3">Addiction module component</fullName>
    </recommendedName>
</protein>
<dbReference type="EMBL" id="FNDQ01000012">
    <property type="protein sequence ID" value="SDH73063.1"/>
    <property type="molecule type" value="Genomic_DNA"/>
</dbReference>
<dbReference type="Proteomes" id="UP000243588">
    <property type="component" value="Unassembled WGS sequence"/>
</dbReference>
<keyword evidence="2" id="KW-1185">Reference proteome</keyword>
<evidence type="ECO:0000313" key="2">
    <source>
        <dbReference type="Proteomes" id="UP000243588"/>
    </source>
</evidence>
<dbReference type="AlphaFoldDB" id="A0A1G8ET48"/>
<evidence type="ECO:0008006" key="3">
    <source>
        <dbReference type="Google" id="ProtNLM"/>
    </source>
</evidence>
<dbReference type="RefSeq" id="WP_090408740.1">
    <property type="nucleotide sequence ID" value="NZ_FNDQ01000012.1"/>
</dbReference>
<dbReference type="STRING" id="702745.SAMN05421818_11264"/>
<reference evidence="2" key="1">
    <citation type="submission" date="2016-10" db="EMBL/GenBank/DDBJ databases">
        <authorList>
            <person name="Varghese N."/>
            <person name="Submissions S."/>
        </authorList>
    </citation>
    <scope>NUCLEOTIDE SEQUENCE [LARGE SCALE GENOMIC DNA]</scope>
    <source>
        <strain evidence="2">DSM 23313</strain>
    </source>
</reference>
<name>A0A1G8ET48_9FLAO</name>
<accession>A0A1G8ET48</accession>